<evidence type="ECO:0000259" key="8">
    <source>
        <dbReference type="Pfam" id="PF04551"/>
    </source>
</evidence>
<keyword evidence="3 7" id="KW-0560">Oxidoreductase</keyword>
<evidence type="ECO:0000313" key="11">
    <source>
        <dbReference type="Proteomes" id="UP000632828"/>
    </source>
</evidence>
<dbReference type="Pfam" id="PF04551">
    <property type="entry name" value="GcpE"/>
    <property type="match status" value="1"/>
</dbReference>
<protein>
    <recommendedName>
        <fullName evidence="7">4-hydroxy-3-methylbut-2-en-1-yl diphosphate synthase (flavodoxin)</fullName>
        <ecNumber evidence="7">1.17.7.3</ecNumber>
    </recommendedName>
    <alternativeName>
        <fullName evidence="7">1-hydroxy-2-methyl-2-(E)-butenyl 4-diphosphate synthase</fullName>
    </alternativeName>
</protein>
<dbReference type="InterPro" id="IPR036849">
    <property type="entry name" value="Enolase-like_C_sf"/>
</dbReference>
<comment type="similarity">
    <text evidence="7">Belongs to the IspG family.</text>
</comment>
<feature type="domain" description="IspG TIM-barrel" evidence="8">
    <location>
        <begin position="5"/>
        <end position="245"/>
    </location>
</feature>
<dbReference type="AlphaFoldDB" id="A0A8J6QUG3"/>
<dbReference type="InterPro" id="IPR016425">
    <property type="entry name" value="IspG_bac"/>
</dbReference>
<feature type="binding site" evidence="7">
    <location>
        <position position="298"/>
    </location>
    <ligand>
        <name>[4Fe-4S] cluster</name>
        <dbReference type="ChEBI" id="CHEBI:49883"/>
    </ligand>
</feature>
<evidence type="ECO:0000256" key="3">
    <source>
        <dbReference type="ARBA" id="ARBA00023002"/>
    </source>
</evidence>
<dbReference type="InterPro" id="IPR011005">
    <property type="entry name" value="Dihydropteroate_synth-like_sf"/>
</dbReference>
<keyword evidence="6 7" id="KW-0414">Isoprene biosynthesis</keyword>
<keyword evidence="4 7" id="KW-0408">Iron</keyword>
<dbReference type="Proteomes" id="UP000632828">
    <property type="component" value="Unassembled WGS sequence"/>
</dbReference>
<dbReference type="GO" id="GO:0046429">
    <property type="term" value="F:4-hydroxy-3-methylbut-2-en-1-yl diphosphate synthase activity (ferredoxin)"/>
    <property type="evidence" value="ECO:0007669"/>
    <property type="project" value="UniProtKB-UniRule"/>
</dbReference>
<evidence type="ECO:0000256" key="2">
    <source>
        <dbReference type="ARBA" id="ARBA00022723"/>
    </source>
</evidence>
<dbReference type="GO" id="GO:0019288">
    <property type="term" value="P:isopentenyl diphosphate biosynthetic process, methylerythritol 4-phosphate pathway"/>
    <property type="evidence" value="ECO:0007669"/>
    <property type="project" value="UniProtKB-UniRule"/>
</dbReference>
<dbReference type="Pfam" id="PF26540">
    <property type="entry name" value="GcpE_C"/>
    <property type="match status" value="1"/>
</dbReference>
<dbReference type="Gene3D" id="3.30.413.10">
    <property type="entry name" value="Sulfite Reductase Hemoprotein, domain 1"/>
    <property type="match status" value="1"/>
</dbReference>
<comment type="catalytic activity">
    <reaction evidence="7">
        <text>(2E)-4-hydroxy-3-methylbut-2-enyl diphosphate + oxidized [flavodoxin] + H2O + 2 H(+) = 2-C-methyl-D-erythritol 2,4-cyclic diphosphate + reduced [flavodoxin]</text>
        <dbReference type="Rhea" id="RHEA:43604"/>
        <dbReference type="Rhea" id="RHEA-COMP:10622"/>
        <dbReference type="Rhea" id="RHEA-COMP:10623"/>
        <dbReference type="ChEBI" id="CHEBI:15377"/>
        <dbReference type="ChEBI" id="CHEBI:15378"/>
        <dbReference type="ChEBI" id="CHEBI:57618"/>
        <dbReference type="ChEBI" id="CHEBI:58210"/>
        <dbReference type="ChEBI" id="CHEBI:58483"/>
        <dbReference type="ChEBI" id="CHEBI:128753"/>
        <dbReference type="EC" id="1.17.7.3"/>
    </reaction>
</comment>
<dbReference type="GO" id="GO:0051539">
    <property type="term" value="F:4 iron, 4 sulfur cluster binding"/>
    <property type="evidence" value="ECO:0007669"/>
    <property type="project" value="UniProtKB-UniRule"/>
</dbReference>
<comment type="caution">
    <text evidence="10">The sequence shown here is derived from an EMBL/GenBank/DDBJ whole genome shotgun (WGS) entry which is preliminary data.</text>
</comment>
<dbReference type="NCBIfam" id="NF001540">
    <property type="entry name" value="PRK00366.1"/>
    <property type="match status" value="1"/>
</dbReference>
<dbReference type="PANTHER" id="PTHR30454">
    <property type="entry name" value="4-HYDROXY-3-METHYLBUT-2-EN-1-YL DIPHOSPHATE SYNTHASE"/>
    <property type="match status" value="1"/>
</dbReference>
<gene>
    <name evidence="7 10" type="primary">ispG</name>
    <name evidence="10" type="synonym">gcpE</name>
    <name evidence="10" type="ORF">ICT70_06170</name>
</gene>
<dbReference type="GO" id="GO:0005506">
    <property type="term" value="F:iron ion binding"/>
    <property type="evidence" value="ECO:0007669"/>
    <property type="project" value="InterPro"/>
</dbReference>
<keyword evidence="2 7" id="KW-0479">Metal-binding</keyword>
<reference evidence="10" key="1">
    <citation type="submission" date="2020-09" db="EMBL/GenBank/DDBJ databases">
        <title>Pelobacter alkaliphilus sp. nov., a novel anaerobic arsenate-reducing bacterium from terrestrial mud volcano.</title>
        <authorList>
            <person name="Khomyakova M.A."/>
            <person name="Merkel A.Y."/>
            <person name="Slobodkin A.I."/>
        </authorList>
    </citation>
    <scope>NUCLEOTIDE SEQUENCE</scope>
    <source>
        <strain evidence="10">M08fum</strain>
    </source>
</reference>
<dbReference type="SUPFAM" id="SSF51604">
    <property type="entry name" value="Enolase C-terminal domain-like"/>
    <property type="match status" value="1"/>
</dbReference>
<feature type="binding site" evidence="7">
    <location>
        <position position="266"/>
    </location>
    <ligand>
        <name>[4Fe-4S] cluster</name>
        <dbReference type="ChEBI" id="CHEBI:49883"/>
    </ligand>
</feature>
<organism evidence="10 11">
    <name type="scientific">Pelovirga terrestris</name>
    <dbReference type="NCBI Taxonomy" id="2771352"/>
    <lineage>
        <taxon>Bacteria</taxon>
        <taxon>Pseudomonadati</taxon>
        <taxon>Thermodesulfobacteriota</taxon>
        <taxon>Desulfuromonadia</taxon>
        <taxon>Geobacterales</taxon>
        <taxon>Geobacteraceae</taxon>
        <taxon>Pelovirga</taxon>
    </lineage>
</organism>
<evidence type="ECO:0000256" key="5">
    <source>
        <dbReference type="ARBA" id="ARBA00023014"/>
    </source>
</evidence>
<dbReference type="SUPFAM" id="SSF56014">
    <property type="entry name" value="Nitrite and sulphite reductase 4Fe-4S domain-like"/>
    <property type="match status" value="1"/>
</dbReference>
<evidence type="ECO:0000313" key="10">
    <source>
        <dbReference type="EMBL" id="MBD1400250.1"/>
    </source>
</evidence>
<keyword evidence="5 7" id="KW-0411">Iron-sulfur</keyword>
<evidence type="ECO:0000256" key="4">
    <source>
        <dbReference type="ARBA" id="ARBA00023004"/>
    </source>
</evidence>
<dbReference type="InterPro" id="IPR058579">
    <property type="entry name" value="IspG_C"/>
</dbReference>
<dbReference type="InterPro" id="IPR045854">
    <property type="entry name" value="NO2/SO3_Rdtase_4Fe4S_sf"/>
</dbReference>
<dbReference type="HAMAP" id="MF_00159">
    <property type="entry name" value="IspG"/>
    <property type="match status" value="1"/>
</dbReference>
<proteinExistence type="inferred from homology"/>
<keyword evidence="1 7" id="KW-0004">4Fe-4S</keyword>
<dbReference type="InterPro" id="IPR004588">
    <property type="entry name" value="IspG_bac-typ"/>
</dbReference>
<comment type="function">
    <text evidence="7">Converts 2C-methyl-D-erythritol 2,4-cyclodiphosphate (ME-2,4cPP) into 1-hydroxy-2-methyl-2-(E)-butenyl 4-diphosphate.</text>
</comment>
<name>A0A8J6QUG3_9BACT</name>
<comment type="pathway">
    <text evidence="7">Isoprenoid biosynthesis; isopentenyl diphosphate biosynthesis via DXP pathway; isopentenyl diphosphate from 1-deoxy-D-xylulose 5-phosphate: step 5/6.</text>
</comment>
<evidence type="ECO:0000256" key="7">
    <source>
        <dbReference type="HAMAP-Rule" id="MF_00159"/>
    </source>
</evidence>
<comment type="cofactor">
    <cofactor evidence="7">
        <name>[4Fe-4S] cluster</name>
        <dbReference type="ChEBI" id="CHEBI:49883"/>
    </cofactor>
    <text evidence="7">Binds 1 [4Fe-4S] cluster.</text>
</comment>
<dbReference type="PANTHER" id="PTHR30454:SF0">
    <property type="entry name" value="4-HYDROXY-3-METHYLBUT-2-EN-1-YL DIPHOSPHATE SYNTHASE (FERREDOXIN), CHLOROPLASTIC"/>
    <property type="match status" value="1"/>
</dbReference>
<dbReference type="GO" id="GO:0016114">
    <property type="term" value="P:terpenoid biosynthetic process"/>
    <property type="evidence" value="ECO:0007669"/>
    <property type="project" value="InterPro"/>
</dbReference>
<feature type="domain" description="IspG C-terminal" evidence="9">
    <location>
        <begin position="260"/>
        <end position="343"/>
    </location>
</feature>
<accession>A0A8J6QUG3</accession>
<evidence type="ECO:0000259" key="9">
    <source>
        <dbReference type="Pfam" id="PF26540"/>
    </source>
</evidence>
<dbReference type="InterPro" id="IPR058578">
    <property type="entry name" value="IspG_TIM"/>
</dbReference>
<sequence>MGRKTRQIKLGRLLVGGDAPVSVQSMCSTDTRDVTATLSQITALEQAGCDIVRCAVPDLDAARALKQIRSGCQIPLVADIHFDYRLALAAIDAGIDGLRINPGNIGERWKVAEVVRACQERQIPIRIGVNGGSLEKELLHKHGQATAAAMVESALGHIRLLEEESFEQIKISLKASDIGRTVAAYRLLAQQVDYPLHVGITEAGTVFSGTIKSAVGLGVLLSEGIGDTLRVSLTGDPVTEVRVGWEILKCLGLRERGPVFISCPTCGRCRIDLIEIANDVEARLQDLPLPLKIAVMGCAVNGPGEAREADLGIAGGSNEGILFRRGKLVCKVPQAELADTLVAAAWQEVAERQAGKNSHIGSNRG</sequence>
<dbReference type="NCBIfam" id="TIGR00612">
    <property type="entry name" value="ispG_gcpE"/>
    <property type="match status" value="1"/>
</dbReference>
<feature type="binding site" evidence="7">
    <location>
        <position position="305"/>
    </location>
    <ligand>
        <name>[4Fe-4S] cluster</name>
        <dbReference type="ChEBI" id="CHEBI:49883"/>
    </ligand>
</feature>
<dbReference type="PIRSF" id="PIRSF004640">
    <property type="entry name" value="IspG"/>
    <property type="match status" value="1"/>
</dbReference>
<dbReference type="FunFam" id="3.20.20.20:FF:000001">
    <property type="entry name" value="4-hydroxy-3-methylbut-2-en-1-yl diphosphate synthase (flavodoxin)"/>
    <property type="match status" value="1"/>
</dbReference>
<dbReference type="GO" id="GO:0141197">
    <property type="term" value="F:4-hydroxy-3-methylbut-2-enyl-diphosphate synthase activity (flavodoxin)"/>
    <property type="evidence" value="ECO:0007669"/>
    <property type="project" value="UniProtKB-EC"/>
</dbReference>
<keyword evidence="11" id="KW-1185">Reference proteome</keyword>
<dbReference type="Gene3D" id="3.20.20.20">
    <property type="entry name" value="Dihydropteroate synthase-like"/>
    <property type="match status" value="1"/>
</dbReference>
<dbReference type="EMBL" id="JACWUN010000005">
    <property type="protein sequence ID" value="MBD1400250.1"/>
    <property type="molecule type" value="Genomic_DNA"/>
</dbReference>
<dbReference type="RefSeq" id="WP_191154520.1">
    <property type="nucleotide sequence ID" value="NZ_JACWUN010000005.1"/>
</dbReference>
<evidence type="ECO:0000256" key="1">
    <source>
        <dbReference type="ARBA" id="ARBA00022485"/>
    </source>
</evidence>
<feature type="binding site" evidence="7">
    <location>
        <position position="263"/>
    </location>
    <ligand>
        <name>[4Fe-4S] cluster</name>
        <dbReference type="ChEBI" id="CHEBI:49883"/>
    </ligand>
</feature>
<dbReference type="EC" id="1.17.7.3" evidence="7"/>
<dbReference type="UniPathway" id="UPA00056">
    <property type="reaction ID" value="UER00096"/>
</dbReference>
<evidence type="ECO:0000256" key="6">
    <source>
        <dbReference type="ARBA" id="ARBA00023229"/>
    </source>
</evidence>